<evidence type="ECO:0000256" key="2">
    <source>
        <dbReference type="ARBA" id="ARBA00022942"/>
    </source>
</evidence>
<comment type="subunit">
    <text evidence="5">Component of the proteasome complex.</text>
</comment>
<sequence>MSIFEYNGAAIIAMAGKECVAIGSDLRLGVQFQTLATDYKKVYRIHDKLYIGLAGLSTDAQTLFHRFVFKHNMYKLREERDMKPATFSQMVSSTLYEKRFGPYFVSPVIAGLDPDTSEPYLAGMDTIGAIETAKDFMVAGTAPDSLYGMCESMWRPNMEAEELFETVSQCLQSGSDRDALSGWGAVVFVITKDEVIARTLKGRMD</sequence>
<dbReference type="InterPro" id="IPR023333">
    <property type="entry name" value="Proteasome_suB-type"/>
</dbReference>
<dbReference type="InterPro" id="IPR001353">
    <property type="entry name" value="Proteasome_sua/b"/>
</dbReference>
<proteinExistence type="inferred from homology"/>
<evidence type="ECO:0000313" key="6">
    <source>
        <dbReference type="EMBL" id="KAK9846266.1"/>
    </source>
</evidence>
<dbReference type="Pfam" id="PF00227">
    <property type="entry name" value="Proteasome"/>
    <property type="match status" value="1"/>
</dbReference>
<dbReference type="PROSITE" id="PS00854">
    <property type="entry name" value="PROTEASOME_BETA_1"/>
    <property type="match status" value="1"/>
</dbReference>
<comment type="function">
    <text evidence="5">Component of the proteasome, a multicatalytic proteinase complex which is characterized by its ability to cleave peptides with Arg, Phe, Tyr, Leu, and Glu adjacent to the leaving group at neutral or slightly basic pH. The proteasome has an ATP-dependent proteolytic activity.</text>
</comment>
<evidence type="ECO:0000313" key="7">
    <source>
        <dbReference type="Proteomes" id="UP001445335"/>
    </source>
</evidence>
<comment type="subcellular location">
    <subcellularLocation>
        <location evidence="5">Cytoplasm</location>
    </subcellularLocation>
    <subcellularLocation>
        <location evidence="5">Nucleus</location>
    </subcellularLocation>
</comment>
<dbReference type="GO" id="GO:0005634">
    <property type="term" value="C:nucleus"/>
    <property type="evidence" value="ECO:0007669"/>
    <property type="project" value="UniProtKB-SubCell"/>
</dbReference>
<evidence type="ECO:0000256" key="5">
    <source>
        <dbReference type="RuleBase" id="RU004203"/>
    </source>
</evidence>
<dbReference type="GO" id="GO:0043161">
    <property type="term" value="P:proteasome-mediated ubiquitin-dependent protein catabolic process"/>
    <property type="evidence" value="ECO:0007669"/>
    <property type="project" value="InterPro"/>
</dbReference>
<comment type="function">
    <text evidence="4">Non-catalytic component of the proteasome, a multicatalytic proteinase complex which is characterized by its ability to cleave peptides with Arg, Phe, Tyr, Leu, and Glu adjacent to the leaving group at neutral or slightly basic pH. The proteasome has an ATP-dependent proteolytic activity.</text>
</comment>
<comment type="similarity">
    <text evidence="5">Belongs to the peptidase T1B family.</text>
</comment>
<comment type="caution">
    <text evidence="6">The sequence shown here is derived from an EMBL/GenBank/DDBJ whole genome shotgun (WGS) entry which is preliminary data.</text>
</comment>
<protein>
    <recommendedName>
        <fullName evidence="5">Proteasome subunit beta</fullName>
    </recommendedName>
</protein>
<evidence type="ECO:0000256" key="1">
    <source>
        <dbReference type="ARBA" id="ARBA00022490"/>
    </source>
</evidence>
<dbReference type="InterPro" id="IPR029055">
    <property type="entry name" value="Ntn_hydrolases_N"/>
</dbReference>
<dbReference type="PROSITE" id="PS51476">
    <property type="entry name" value="PROTEASOME_BETA_2"/>
    <property type="match status" value="1"/>
</dbReference>
<dbReference type="PANTHER" id="PTHR32194">
    <property type="entry name" value="METALLOPROTEASE TLDD"/>
    <property type="match status" value="1"/>
</dbReference>
<gene>
    <name evidence="6" type="ORF">WJX81_000387</name>
</gene>
<dbReference type="AlphaFoldDB" id="A0AAW1SL51"/>
<dbReference type="GO" id="GO:0019774">
    <property type="term" value="C:proteasome core complex, beta-subunit complex"/>
    <property type="evidence" value="ECO:0007669"/>
    <property type="project" value="InterPro"/>
</dbReference>
<keyword evidence="1 5" id="KW-0963">Cytoplasm</keyword>
<dbReference type="CDD" id="cd03759">
    <property type="entry name" value="proteasome_beta_type_3"/>
    <property type="match status" value="1"/>
</dbReference>
<accession>A0AAW1SL51</accession>
<evidence type="ECO:0000256" key="3">
    <source>
        <dbReference type="ARBA" id="ARBA00023242"/>
    </source>
</evidence>
<dbReference type="InterPro" id="IPR033811">
    <property type="entry name" value="Proteasome_beta_3"/>
</dbReference>
<keyword evidence="7" id="KW-1185">Reference proteome</keyword>
<name>A0AAW1SL51_9CHLO</name>
<keyword evidence="2 5" id="KW-0647">Proteasome</keyword>
<dbReference type="FunFam" id="3.60.20.10:FF:000032">
    <property type="entry name" value="Proteasome subunit beta"/>
    <property type="match status" value="1"/>
</dbReference>
<dbReference type="Gene3D" id="3.60.20.10">
    <property type="entry name" value="Glutamine Phosphoribosylpyrophosphate, subunit 1, domain 1"/>
    <property type="match status" value="1"/>
</dbReference>
<dbReference type="PANTHER" id="PTHR32194:SF10">
    <property type="entry name" value="PROTEASOME SUBUNIT BETA TYPE-3"/>
    <property type="match status" value="1"/>
</dbReference>
<dbReference type="Proteomes" id="UP001445335">
    <property type="component" value="Unassembled WGS sequence"/>
</dbReference>
<evidence type="ECO:0000256" key="4">
    <source>
        <dbReference type="ARBA" id="ARBA00024953"/>
    </source>
</evidence>
<dbReference type="InterPro" id="IPR016050">
    <property type="entry name" value="Proteasome_bsu_CS"/>
</dbReference>
<reference evidence="6 7" key="1">
    <citation type="journal article" date="2024" name="Nat. Commun.">
        <title>Phylogenomics reveals the evolutionary origins of lichenization in chlorophyte algae.</title>
        <authorList>
            <person name="Puginier C."/>
            <person name="Libourel C."/>
            <person name="Otte J."/>
            <person name="Skaloud P."/>
            <person name="Haon M."/>
            <person name="Grisel S."/>
            <person name="Petersen M."/>
            <person name="Berrin J.G."/>
            <person name="Delaux P.M."/>
            <person name="Dal Grande F."/>
            <person name="Keller J."/>
        </authorList>
    </citation>
    <scope>NUCLEOTIDE SEQUENCE [LARGE SCALE GENOMIC DNA]</scope>
    <source>
        <strain evidence="6 7">SAG 245.80</strain>
    </source>
</reference>
<dbReference type="GO" id="GO:0005737">
    <property type="term" value="C:cytoplasm"/>
    <property type="evidence" value="ECO:0007669"/>
    <property type="project" value="UniProtKB-SubCell"/>
</dbReference>
<dbReference type="EMBL" id="JALJOU010000001">
    <property type="protein sequence ID" value="KAK9846266.1"/>
    <property type="molecule type" value="Genomic_DNA"/>
</dbReference>
<keyword evidence="3 5" id="KW-0539">Nucleus</keyword>
<dbReference type="SUPFAM" id="SSF56235">
    <property type="entry name" value="N-terminal nucleophile aminohydrolases (Ntn hydrolases)"/>
    <property type="match status" value="1"/>
</dbReference>
<organism evidence="6 7">
    <name type="scientific">Elliptochloris bilobata</name>
    <dbReference type="NCBI Taxonomy" id="381761"/>
    <lineage>
        <taxon>Eukaryota</taxon>
        <taxon>Viridiplantae</taxon>
        <taxon>Chlorophyta</taxon>
        <taxon>core chlorophytes</taxon>
        <taxon>Trebouxiophyceae</taxon>
        <taxon>Trebouxiophyceae incertae sedis</taxon>
        <taxon>Elliptochloris clade</taxon>
        <taxon>Elliptochloris</taxon>
    </lineage>
</organism>